<keyword evidence="4 7" id="KW-1133">Transmembrane helix</keyword>
<keyword evidence="9" id="KW-1185">Reference proteome</keyword>
<feature type="transmembrane region" description="Helical" evidence="7">
    <location>
        <begin position="38"/>
        <end position="59"/>
    </location>
</feature>
<dbReference type="InterPro" id="IPR000292">
    <property type="entry name" value="For/NO2_transpt"/>
</dbReference>
<feature type="transmembrane region" description="Helical" evidence="7">
    <location>
        <begin position="171"/>
        <end position="190"/>
    </location>
</feature>
<evidence type="ECO:0000256" key="5">
    <source>
        <dbReference type="ARBA" id="ARBA00023136"/>
    </source>
</evidence>
<evidence type="ECO:0000313" key="8">
    <source>
        <dbReference type="EMBL" id="KAJ9157652.1"/>
    </source>
</evidence>
<feature type="transmembrane region" description="Helical" evidence="7">
    <location>
        <begin position="71"/>
        <end position="97"/>
    </location>
</feature>
<keyword evidence="5 7" id="KW-0472">Membrane</keyword>
<dbReference type="PROSITE" id="PS01006">
    <property type="entry name" value="FORMATE_NITRITE_TP_2"/>
    <property type="match status" value="1"/>
</dbReference>
<feature type="transmembrane region" description="Helical" evidence="7">
    <location>
        <begin position="202"/>
        <end position="224"/>
    </location>
</feature>
<keyword evidence="3 7" id="KW-0812">Transmembrane</keyword>
<accession>A0AA38RVS9</accession>
<evidence type="ECO:0000256" key="1">
    <source>
        <dbReference type="ARBA" id="ARBA00004141"/>
    </source>
</evidence>
<evidence type="ECO:0000256" key="6">
    <source>
        <dbReference type="ARBA" id="ARBA00049660"/>
    </source>
</evidence>
<reference evidence="8" key="1">
    <citation type="submission" date="2022-07" db="EMBL/GenBank/DDBJ databases">
        <title>Fungi with potential for degradation of polypropylene.</title>
        <authorList>
            <person name="Gostincar C."/>
        </authorList>
    </citation>
    <scope>NUCLEOTIDE SEQUENCE</scope>
    <source>
        <strain evidence="8">EXF-13308</strain>
    </source>
</reference>
<dbReference type="GO" id="GO:0015707">
    <property type="term" value="P:nitrite transport"/>
    <property type="evidence" value="ECO:0007669"/>
    <property type="project" value="TreeGrafter"/>
</dbReference>
<evidence type="ECO:0000256" key="3">
    <source>
        <dbReference type="ARBA" id="ARBA00022692"/>
    </source>
</evidence>
<evidence type="ECO:0000256" key="2">
    <source>
        <dbReference type="ARBA" id="ARBA00022448"/>
    </source>
</evidence>
<sequence>MANPVIVNVVNLSYTPAETIELVSRAGVKKGNMRPDKAFLSSVSAGCLLSFAGAASLSANASPWFSENAPGLIRMIGALVFPLGLVMIVLTGADLFTGTNMYTAVAALHRRLSVQKMILHWFICFWGNLAGSLFVMAIIFGYGGVFSASPYRETVVNYVTHKQVVPAFHQIFLRGIGCNWLVCLACYLAMQAKDVNSKIVAMWWPIFAFVTLGLDHVVANMFLIPMGIFLHTPGLSVGLYIWKGIIPAGLGNIVGGALFCGGYYWWMYIFMEPAIVVDGVPYEEAHASDQGLGFAGLTGRRHVSDIESGADNGKPTATAQEMRGAEGTVIGG</sequence>
<dbReference type="PANTHER" id="PTHR30520">
    <property type="entry name" value="FORMATE TRANSPORTER-RELATED"/>
    <property type="match status" value="1"/>
</dbReference>
<dbReference type="PROSITE" id="PS01005">
    <property type="entry name" value="FORMATE_NITRITE_TP_1"/>
    <property type="match status" value="1"/>
</dbReference>
<dbReference type="EMBL" id="JANBVO010000001">
    <property type="protein sequence ID" value="KAJ9157652.1"/>
    <property type="molecule type" value="Genomic_DNA"/>
</dbReference>
<comment type="caution">
    <text evidence="8">The sequence shown here is derived from an EMBL/GenBank/DDBJ whole genome shotgun (WGS) entry which is preliminary data.</text>
</comment>
<dbReference type="Gene3D" id="1.20.1080.10">
    <property type="entry name" value="Glycerol uptake facilitator protein"/>
    <property type="match status" value="1"/>
</dbReference>
<evidence type="ECO:0000256" key="7">
    <source>
        <dbReference type="SAM" id="Phobius"/>
    </source>
</evidence>
<evidence type="ECO:0000313" key="9">
    <source>
        <dbReference type="Proteomes" id="UP001174694"/>
    </source>
</evidence>
<dbReference type="InterPro" id="IPR024002">
    <property type="entry name" value="For/NO2_transpt_CS"/>
</dbReference>
<comment type="similarity">
    <text evidence="6">Belongs to the FNT transporter (TC 1.A.16) family.</text>
</comment>
<dbReference type="InterPro" id="IPR023271">
    <property type="entry name" value="Aquaporin-like"/>
</dbReference>
<protein>
    <submittedName>
        <fullName evidence="8">Formate/nitrite transporter</fullName>
    </submittedName>
</protein>
<keyword evidence="2" id="KW-0813">Transport</keyword>
<dbReference type="Pfam" id="PF01226">
    <property type="entry name" value="Form_Nir_trans"/>
    <property type="match status" value="1"/>
</dbReference>
<proteinExistence type="inferred from homology"/>
<gene>
    <name evidence="8" type="ORF">NKR23_g337</name>
</gene>
<dbReference type="GO" id="GO:0015513">
    <property type="term" value="F:high-affinity secondary active nitrite transmembrane transporter activity"/>
    <property type="evidence" value="ECO:0007669"/>
    <property type="project" value="TreeGrafter"/>
</dbReference>
<name>A0AA38RVS9_9PEZI</name>
<dbReference type="Proteomes" id="UP001174694">
    <property type="component" value="Unassembled WGS sequence"/>
</dbReference>
<dbReference type="PANTHER" id="PTHR30520:SF6">
    <property type="entry name" value="FORMATE_NITRATE FAMILY TRANSPORTER (EUROFUNG)"/>
    <property type="match status" value="1"/>
</dbReference>
<dbReference type="GO" id="GO:0005886">
    <property type="term" value="C:plasma membrane"/>
    <property type="evidence" value="ECO:0007669"/>
    <property type="project" value="TreeGrafter"/>
</dbReference>
<evidence type="ECO:0000256" key="4">
    <source>
        <dbReference type="ARBA" id="ARBA00022989"/>
    </source>
</evidence>
<comment type="subcellular location">
    <subcellularLocation>
        <location evidence="1">Membrane</location>
        <topology evidence="1">Multi-pass membrane protein</topology>
    </subcellularLocation>
</comment>
<organism evidence="8 9">
    <name type="scientific">Pleurostoma richardsiae</name>
    <dbReference type="NCBI Taxonomy" id="41990"/>
    <lineage>
        <taxon>Eukaryota</taxon>
        <taxon>Fungi</taxon>
        <taxon>Dikarya</taxon>
        <taxon>Ascomycota</taxon>
        <taxon>Pezizomycotina</taxon>
        <taxon>Sordariomycetes</taxon>
        <taxon>Sordariomycetidae</taxon>
        <taxon>Calosphaeriales</taxon>
        <taxon>Pleurostomataceae</taxon>
        <taxon>Pleurostoma</taxon>
    </lineage>
</organism>
<feature type="transmembrane region" description="Helical" evidence="7">
    <location>
        <begin position="118"/>
        <end position="142"/>
    </location>
</feature>
<dbReference type="FunFam" id="1.20.1080.10:FF:000011">
    <property type="entry name" value="Formate family transporter"/>
    <property type="match status" value="1"/>
</dbReference>
<feature type="transmembrane region" description="Helical" evidence="7">
    <location>
        <begin position="244"/>
        <end position="266"/>
    </location>
</feature>
<dbReference type="AlphaFoldDB" id="A0AA38RVS9"/>